<dbReference type="AlphaFoldDB" id="A0AA88GHI8"/>
<evidence type="ECO:0000313" key="3">
    <source>
        <dbReference type="EMBL" id="KAG2375354.1"/>
    </source>
</evidence>
<sequence>MNSLHPTNIQKSHHHNTTTRSHHRSSSTRVGSNHNNTDPNNNSHSPPPHTEKFVHPEQSTHLWHLFGFALGSFTISTILCITLAVVVALGVSSSKSPRNCYLWTSNEEIQNHLLSEQSPIRVLLEDVKMKENDSFVFTRDMFSRGEFSISRFNNMTSEELIREQFNLNGKGMNVATLQLRTWSLPATMDLIWNDGKGVSHAVGGFFALTDTITIGRYASNCMPLTGESSVSTNQSIYGATINQQVKDYVKSFFIIDGKGQPRAVMQQRVDFISYELPIVRYENSTSVIAMLRKNYLNPNEQWILTIKNPLLESEMTDGFGYNTLFYLIGYINYREK</sequence>
<comment type="caution">
    <text evidence="3">The sequence shown here is derived from an EMBL/GenBank/DDBJ whole genome shotgun (WGS) entry which is preliminary data.</text>
</comment>
<name>A0AA88GHI8_NAELO</name>
<accession>A0AA88GHI8</accession>
<proteinExistence type="predicted"/>
<evidence type="ECO:0000313" key="4">
    <source>
        <dbReference type="Proteomes" id="UP000816034"/>
    </source>
</evidence>
<feature type="region of interest" description="Disordered" evidence="1">
    <location>
        <begin position="1"/>
        <end position="54"/>
    </location>
</feature>
<feature type="compositionally biased region" description="Low complexity" evidence="1">
    <location>
        <begin position="27"/>
        <end position="44"/>
    </location>
</feature>
<evidence type="ECO:0000256" key="2">
    <source>
        <dbReference type="SAM" id="Phobius"/>
    </source>
</evidence>
<gene>
    <name evidence="3" type="ORF">C9374_009977</name>
</gene>
<evidence type="ECO:0000256" key="1">
    <source>
        <dbReference type="SAM" id="MobiDB-lite"/>
    </source>
</evidence>
<organism evidence="3 4">
    <name type="scientific">Naegleria lovaniensis</name>
    <name type="common">Amoeba</name>
    <dbReference type="NCBI Taxonomy" id="51637"/>
    <lineage>
        <taxon>Eukaryota</taxon>
        <taxon>Discoba</taxon>
        <taxon>Heterolobosea</taxon>
        <taxon>Tetramitia</taxon>
        <taxon>Eutetramitia</taxon>
        <taxon>Vahlkampfiidae</taxon>
        <taxon>Naegleria</taxon>
    </lineage>
</organism>
<keyword evidence="4" id="KW-1185">Reference proteome</keyword>
<dbReference type="Proteomes" id="UP000816034">
    <property type="component" value="Unassembled WGS sequence"/>
</dbReference>
<reference evidence="3 4" key="1">
    <citation type="journal article" date="2018" name="BMC Genomics">
        <title>The genome of Naegleria lovaniensis, the basis for a comparative approach to unravel pathogenicity factors of the human pathogenic amoeba N. fowleri.</title>
        <authorList>
            <person name="Liechti N."/>
            <person name="Schurch N."/>
            <person name="Bruggmann R."/>
            <person name="Wittwer M."/>
        </authorList>
    </citation>
    <scope>NUCLEOTIDE SEQUENCE [LARGE SCALE GENOMIC DNA]</scope>
    <source>
        <strain evidence="3 4">ATCC 30569</strain>
    </source>
</reference>
<keyword evidence="2" id="KW-1133">Transmembrane helix</keyword>
<feature type="compositionally biased region" description="Basic residues" evidence="1">
    <location>
        <begin position="11"/>
        <end position="26"/>
    </location>
</feature>
<dbReference type="EMBL" id="PYSW02000039">
    <property type="protein sequence ID" value="KAG2375354.1"/>
    <property type="molecule type" value="Genomic_DNA"/>
</dbReference>
<protein>
    <submittedName>
        <fullName evidence="3">Uncharacterized protein</fullName>
    </submittedName>
</protein>
<feature type="transmembrane region" description="Helical" evidence="2">
    <location>
        <begin position="62"/>
        <end position="89"/>
    </location>
</feature>
<dbReference type="GeneID" id="68102431"/>
<keyword evidence="2" id="KW-0472">Membrane</keyword>
<dbReference type="RefSeq" id="XP_044544528.1">
    <property type="nucleotide sequence ID" value="XM_044700223.1"/>
</dbReference>
<feature type="compositionally biased region" description="Polar residues" evidence="1">
    <location>
        <begin position="1"/>
        <end position="10"/>
    </location>
</feature>
<keyword evidence="2" id="KW-0812">Transmembrane</keyword>